<comment type="subcellular location">
    <subcellularLocation>
        <location evidence="1">Cell outer membrane</location>
    </subcellularLocation>
</comment>
<dbReference type="InterPro" id="IPR050330">
    <property type="entry name" value="Bact_OuterMem_StrucFunc"/>
</dbReference>
<dbReference type="InterPro" id="IPR006664">
    <property type="entry name" value="OMP_bac"/>
</dbReference>
<dbReference type="PROSITE" id="PS51123">
    <property type="entry name" value="OMPA_2"/>
    <property type="match status" value="1"/>
</dbReference>
<dbReference type="PANTHER" id="PTHR30329:SF21">
    <property type="entry name" value="LIPOPROTEIN YIAD-RELATED"/>
    <property type="match status" value="1"/>
</dbReference>
<feature type="region of interest" description="Disordered" evidence="5">
    <location>
        <begin position="608"/>
        <end position="661"/>
    </location>
</feature>
<keyword evidence="2 4" id="KW-0472">Membrane</keyword>
<keyword evidence="3" id="KW-0998">Cell outer membrane</keyword>
<evidence type="ECO:0000256" key="1">
    <source>
        <dbReference type="ARBA" id="ARBA00004442"/>
    </source>
</evidence>
<keyword evidence="8" id="KW-1185">Reference proteome</keyword>
<feature type="compositionally biased region" description="Basic and acidic residues" evidence="5">
    <location>
        <begin position="644"/>
        <end position="654"/>
    </location>
</feature>
<dbReference type="InterPro" id="IPR036737">
    <property type="entry name" value="OmpA-like_sf"/>
</dbReference>
<dbReference type="EMBL" id="JBHRSM010000001">
    <property type="protein sequence ID" value="MFC3084849.1"/>
    <property type="molecule type" value="Genomic_DNA"/>
</dbReference>
<reference evidence="8" key="1">
    <citation type="journal article" date="2019" name="Int. J. Syst. Evol. Microbiol.">
        <title>The Global Catalogue of Microorganisms (GCM) 10K type strain sequencing project: providing services to taxonomists for standard genome sequencing and annotation.</title>
        <authorList>
            <consortium name="The Broad Institute Genomics Platform"/>
            <consortium name="The Broad Institute Genome Sequencing Center for Infectious Disease"/>
            <person name="Wu L."/>
            <person name="Ma J."/>
        </authorList>
    </citation>
    <scope>NUCLEOTIDE SEQUENCE [LARGE SCALE GENOMIC DNA]</scope>
    <source>
        <strain evidence="8">KCTC 62102</strain>
    </source>
</reference>
<accession>A0ABV7DRP1</accession>
<dbReference type="Pfam" id="PF00691">
    <property type="entry name" value="OmpA"/>
    <property type="match status" value="1"/>
</dbReference>
<feature type="domain" description="OmpA-like" evidence="6">
    <location>
        <begin position="495"/>
        <end position="612"/>
    </location>
</feature>
<dbReference type="PANTHER" id="PTHR30329">
    <property type="entry name" value="STATOR ELEMENT OF FLAGELLAR MOTOR COMPLEX"/>
    <property type="match status" value="1"/>
</dbReference>
<dbReference type="PRINTS" id="PR01021">
    <property type="entry name" value="OMPADOMAIN"/>
</dbReference>
<dbReference type="Gene3D" id="3.30.1330.60">
    <property type="entry name" value="OmpA-like domain"/>
    <property type="match status" value="1"/>
</dbReference>
<organism evidence="7 8">
    <name type="scientific">Tabrizicola soli</name>
    <dbReference type="NCBI Taxonomy" id="2185115"/>
    <lineage>
        <taxon>Bacteria</taxon>
        <taxon>Pseudomonadati</taxon>
        <taxon>Pseudomonadota</taxon>
        <taxon>Alphaproteobacteria</taxon>
        <taxon>Rhodobacterales</taxon>
        <taxon>Paracoccaceae</taxon>
        <taxon>Tabrizicola</taxon>
    </lineage>
</organism>
<evidence type="ECO:0000259" key="6">
    <source>
        <dbReference type="PROSITE" id="PS51123"/>
    </source>
</evidence>
<evidence type="ECO:0000313" key="8">
    <source>
        <dbReference type="Proteomes" id="UP001595445"/>
    </source>
</evidence>
<dbReference type="CDD" id="cd07185">
    <property type="entry name" value="OmpA_C-like"/>
    <property type="match status" value="1"/>
</dbReference>
<dbReference type="SUPFAM" id="SSF103088">
    <property type="entry name" value="OmpA-like"/>
    <property type="match status" value="1"/>
</dbReference>
<comment type="caution">
    <text evidence="7">The sequence shown here is derived from an EMBL/GenBank/DDBJ whole genome shotgun (WGS) entry which is preliminary data.</text>
</comment>
<sequence length="661" mass="68844">MLPLIRKFSSTTLALLAFILAAIVMVSVAYGTALVIEARSRHAVEARLAEQGIDWITVQTDGLQVRLSGTAPNEAARFRAVNMVGAIIDSSRIRDGLDVAPASAIRAPDFSVQMLRTEDGIQLIGLMPLKAAEGALSEEALAEAAAALTPGIEPKNILESADYPAPATWGPALDFGLEALRRLPRSKVSVTATVVEVTAISDSAAQKRDLERRLRDLAPEGVRLVLDISAPRPVITPFTLRFVVDAEGARFDSCSADTDRAQRQILAAAARAGVEGAPACTIGLGTPTPRWAEAVVQAIAALAELGSGSVTFSDGDVTLLAGSDVTQAAFDKVVGELETGLPDAFSLTSTLEKKETAAQGPAEFTATLSGDGKVILRGRLTDEMQRQAVDAFARAAFEGAEVVTATRVDATLPDGWPIRVLAGLQALSLVDNGALLVRADTVEVTGVTGSTEARGKITQILSGELGQGQTFRVNVRYDEALDPVASLPTPEECAADVNRVIARTKITFTPASAEIATTARPVLDELAGILTSCPPMQLEIGGHTDAQGSEGGNQALSQARAEAVLLALQGRRVDISGMTAVGYGESQPIAENDSDAGREKNRRIEFVLKGHPAPTPAVETTGAAGTAGAGAALDTSPSVAPTEKTIRPLPRPDDLAAEGSP</sequence>
<dbReference type="Proteomes" id="UP001595445">
    <property type="component" value="Unassembled WGS sequence"/>
</dbReference>
<evidence type="ECO:0000256" key="5">
    <source>
        <dbReference type="SAM" id="MobiDB-lite"/>
    </source>
</evidence>
<name>A0ABV7DRP1_9RHOB</name>
<dbReference type="Gene3D" id="3.40.1520.20">
    <property type="match status" value="2"/>
</dbReference>
<feature type="compositionally biased region" description="Low complexity" evidence="5">
    <location>
        <begin position="616"/>
        <end position="632"/>
    </location>
</feature>
<evidence type="ECO:0000313" key="7">
    <source>
        <dbReference type="EMBL" id="MFC3084849.1"/>
    </source>
</evidence>
<dbReference type="InterPro" id="IPR006665">
    <property type="entry name" value="OmpA-like"/>
</dbReference>
<proteinExistence type="predicted"/>
<evidence type="ECO:0000256" key="2">
    <source>
        <dbReference type="ARBA" id="ARBA00023136"/>
    </source>
</evidence>
<protein>
    <submittedName>
        <fullName evidence="7">OmpA family protein</fullName>
    </submittedName>
</protein>
<evidence type="ECO:0000256" key="4">
    <source>
        <dbReference type="PROSITE-ProRule" id="PRU00473"/>
    </source>
</evidence>
<gene>
    <name evidence="7" type="ORF">ACFOD6_02195</name>
</gene>
<evidence type="ECO:0000256" key="3">
    <source>
        <dbReference type="ARBA" id="ARBA00023237"/>
    </source>
</evidence>
<dbReference type="RefSeq" id="WP_354001309.1">
    <property type="nucleotide sequence ID" value="NZ_JAEACP010000005.1"/>
</dbReference>